<evidence type="ECO:0000256" key="1">
    <source>
        <dbReference type="SAM" id="Phobius"/>
    </source>
</evidence>
<feature type="domain" description="SHOCT" evidence="2">
    <location>
        <begin position="51"/>
        <end position="77"/>
    </location>
</feature>
<dbReference type="Proteomes" id="UP001310386">
    <property type="component" value="Unassembled WGS sequence"/>
</dbReference>
<evidence type="ECO:0000313" key="3">
    <source>
        <dbReference type="EMBL" id="MEB3100794.1"/>
    </source>
</evidence>
<feature type="transmembrane region" description="Helical" evidence="1">
    <location>
        <begin position="12"/>
        <end position="38"/>
    </location>
</feature>
<proteinExistence type="predicted"/>
<dbReference type="EMBL" id="JAYJLD010000004">
    <property type="protein sequence ID" value="MEB3100794.1"/>
    <property type="molecule type" value="Genomic_DNA"/>
</dbReference>
<comment type="caution">
    <text evidence="3">The sequence shown here is derived from an EMBL/GenBank/DDBJ whole genome shotgun (WGS) entry which is preliminary data.</text>
</comment>
<keyword evidence="4" id="KW-1185">Reference proteome</keyword>
<organism evidence="3 4">
    <name type="scientific">Ferviditalea candida</name>
    <dbReference type="NCBI Taxonomy" id="3108399"/>
    <lineage>
        <taxon>Bacteria</taxon>
        <taxon>Bacillati</taxon>
        <taxon>Bacillota</taxon>
        <taxon>Bacilli</taxon>
        <taxon>Bacillales</taxon>
        <taxon>Paenibacillaceae</taxon>
        <taxon>Ferviditalea</taxon>
    </lineage>
</organism>
<reference evidence="3" key="1">
    <citation type="submission" date="2023-12" db="EMBL/GenBank/DDBJ databases">
        <title>Fervidustalea candida gen. nov., sp. nov., a novel member of the family Paenibacillaceae isolated from a geothermal area.</title>
        <authorList>
            <person name="Li W.-J."/>
            <person name="Jiao J.-Y."/>
            <person name="Chen Y."/>
        </authorList>
    </citation>
    <scope>NUCLEOTIDE SEQUENCE</scope>
    <source>
        <strain evidence="3">SYSU GA230002</strain>
    </source>
</reference>
<dbReference type="Pfam" id="PF09851">
    <property type="entry name" value="SHOCT"/>
    <property type="match status" value="1"/>
</dbReference>
<keyword evidence="1" id="KW-0472">Membrane</keyword>
<sequence length="82" mass="9245">MMGGYGHFFNGFWGMSIIGMVVQLAVVIGVLFLIVHFLRGFSQQHANRPSTALQILEERFARGEISEEEFKKMREVLAAEGL</sequence>
<dbReference type="InterPro" id="IPR018649">
    <property type="entry name" value="SHOCT"/>
</dbReference>
<name>A0ABU5ZE72_9BACL</name>
<keyword evidence="1" id="KW-1133">Transmembrane helix</keyword>
<protein>
    <submittedName>
        <fullName evidence="3">SHOCT domain-containing protein</fullName>
    </submittedName>
</protein>
<dbReference type="RefSeq" id="WP_371752912.1">
    <property type="nucleotide sequence ID" value="NZ_JAYJLD010000004.1"/>
</dbReference>
<gene>
    <name evidence="3" type="ORF">VF724_03875</name>
</gene>
<evidence type="ECO:0000259" key="2">
    <source>
        <dbReference type="Pfam" id="PF09851"/>
    </source>
</evidence>
<evidence type="ECO:0000313" key="4">
    <source>
        <dbReference type="Proteomes" id="UP001310386"/>
    </source>
</evidence>
<accession>A0ABU5ZE72</accession>
<keyword evidence="1" id="KW-0812">Transmembrane</keyword>